<keyword evidence="1" id="KW-0175">Coiled coil</keyword>
<keyword evidence="3" id="KW-1185">Reference proteome</keyword>
<dbReference type="AlphaFoldDB" id="A0AAN0J3P0"/>
<sequence length="297" mass="34236">MIRMNVSHRYWIRILIILMLFPLLLLLFPPVVVALSIGIGAYCIYRFLTSSDNNAELRNAIKEKEIKIARLKQETDELKERIPQPEYPTALGKKRDELLKKYTVKNFEDSFKNVTGCLLELVLVHCQSYVEVPEESVVTKPMEESNGKLINVIKKDHIQKDYYRAYGLLLSACIKSVPHPKKEKKQKDLAKQVLAKIRSNQEYKFVKGVQIVDEFVNASLELTHSMLILLPPLLLIQPQWQHDDVQDTNRKTWDEEQKGRPLIYYRPVLVHGNQLNVGHLNVAVRGLVGNTNATDLL</sequence>
<accession>A0AAN0J3P0</accession>
<evidence type="ECO:0000313" key="2">
    <source>
        <dbReference type="EnsemblMetazoa" id="XP_019851318.1"/>
    </source>
</evidence>
<evidence type="ECO:0000256" key="1">
    <source>
        <dbReference type="SAM" id="Coils"/>
    </source>
</evidence>
<name>A0AAN0J3P0_AMPQE</name>
<reference evidence="2" key="2">
    <citation type="submission" date="2024-06" db="UniProtKB">
        <authorList>
            <consortium name="EnsemblMetazoa"/>
        </authorList>
    </citation>
    <scope>IDENTIFICATION</scope>
</reference>
<organism evidence="2 3">
    <name type="scientific">Amphimedon queenslandica</name>
    <name type="common">Sponge</name>
    <dbReference type="NCBI Taxonomy" id="400682"/>
    <lineage>
        <taxon>Eukaryota</taxon>
        <taxon>Metazoa</taxon>
        <taxon>Porifera</taxon>
        <taxon>Demospongiae</taxon>
        <taxon>Heteroscleromorpha</taxon>
        <taxon>Haplosclerida</taxon>
        <taxon>Niphatidae</taxon>
        <taxon>Amphimedon</taxon>
    </lineage>
</organism>
<evidence type="ECO:0000313" key="3">
    <source>
        <dbReference type="Proteomes" id="UP000007879"/>
    </source>
</evidence>
<proteinExistence type="predicted"/>
<dbReference type="EnsemblMetazoa" id="XM_019995759.1">
    <property type="protein sequence ID" value="XP_019851318.1"/>
    <property type="gene ID" value="LOC109581549"/>
</dbReference>
<reference evidence="3" key="1">
    <citation type="journal article" date="2010" name="Nature">
        <title>The Amphimedon queenslandica genome and the evolution of animal complexity.</title>
        <authorList>
            <person name="Srivastava M."/>
            <person name="Simakov O."/>
            <person name="Chapman J."/>
            <person name="Fahey B."/>
            <person name="Gauthier M.E."/>
            <person name="Mitros T."/>
            <person name="Richards G.S."/>
            <person name="Conaco C."/>
            <person name="Dacre M."/>
            <person name="Hellsten U."/>
            <person name="Larroux C."/>
            <person name="Putnam N.H."/>
            <person name="Stanke M."/>
            <person name="Adamska M."/>
            <person name="Darling A."/>
            <person name="Degnan S.M."/>
            <person name="Oakley T.H."/>
            <person name="Plachetzki D.C."/>
            <person name="Zhai Y."/>
            <person name="Adamski M."/>
            <person name="Calcino A."/>
            <person name="Cummins S.F."/>
            <person name="Goodstein D.M."/>
            <person name="Harris C."/>
            <person name="Jackson D.J."/>
            <person name="Leys S.P."/>
            <person name="Shu S."/>
            <person name="Woodcroft B.J."/>
            <person name="Vervoort M."/>
            <person name="Kosik K.S."/>
            <person name="Manning G."/>
            <person name="Degnan B.M."/>
            <person name="Rokhsar D.S."/>
        </authorList>
    </citation>
    <scope>NUCLEOTIDE SEQUENCE [LARGE SCALE GENOMIC DNA]</scope>
</reference>
<gene>
    <name evidence="2" type="primary">109581549</name>
</gene>
<dbReference type="KEGG" id="aqu:109581549"/>
<protein>
    <submittedName>
        <fullName evidence="2">Uncharacterized protein</fullName>
    </submittedName>
</protein>
<dbReference type="Proteomes" id="UP000007879">
    <property type="component" value="Unassembled WGS sequence"/>
</dbReference>
<feature type="coiled-coil region" evidence="1">
    <location>
        <begin position="54"/>
        <end position="81"/>
    </location>
</feature>